<evidence type="ECO:0000259" key="5">
    <source>
        <dbReference type="PROSITE" id="PS50931"/>
    </source>
</evidence>
<comment type="similarity">
    <text evidence="1">Belongs to the LysR transcriptional regulatory family.</text>
</comment>
<keyword evidence="4" id="KW-0804">Transcription</keyword>
<evidence type="ECO:0000313" key="7">
    <source>
        <dbReference type="Proteomes" id="UP000584374"/>
    </source>
</evidence>
<dbReference type="Gene3D" id="3.40.190.290">
    <property type="match status" value="1"/>
</dbReference>
<dbReference type="GO" id="GO:0003677">
    <property type="term" value="F:DNA binding"/>
    <property type="evidence" value="ECO:0007669"/>
    <property type="project" value="UniProtKB-KW"/>
</dbReference>
<dbReference type="GO" id="GO:0003700">
    <property type="term" value="F:DNA-binding transcription factor activity"/>
    <property type="evidence" value="ECO:0007669"/>
    <property type="project" value="InterPro"/>
</dbReference>
<evidence type="ECO:0000256" key="4">
    <source>
        <dbReference type="ARBA" id="ARBA00023163"/>
    </source>
</evidence>
<dbReference type="SUPFAM" id="SSF53850">
    <property type="entry name" value="Periplasmic binding protein-like II"/>
    <property type="match status" value="1"/>
</dbReference>
<evidence type="ECO:0000256" key="3">
    <source>
        <dbReference type="ARBA" id="ARBA00023125"/>
    </source>
</evidence>
<proteinExistence type="inferred from homology"/>
<accession>A0A840QKC3</accession>
<dbReference type="GO" id="GO:0032993">
    <property type="term" value="C:protein-DNA complex"/>
    <property type="evidence" value="ECO:0007669"/>
    <property type="project" value="TreeGrafter"/>
</dbReference>
<dbReference type="PROSITE" id="PS50931">
    <property type="entry name" value="HTH_LYSR"/>
    <property type="match status" value="1"/>
</dbReference>
<evidence type="ECO:0000256" key="2">
    <source>
        <dbReference type="ARBA" id="ARBA00023015"/>
    </source>
</evidence>
<dbReference type="InterPro" id="IPR036388">
    <property type="entry name" value="WH-like_DNA-bd_sf"/>
</dbReference>
<dbReference type="Gene3D" id="1.10.10.10">
    <property type="entry name" value="Winged helix-like DNA-binding domain superfamily/Winged helix DNA-binding domain"/>
    <property type="match status" value="1"/>
</dbReference>
<dbReference type="InterPro" id="IPR005119">
    <property type="entry name" value="LysR_subst-bd"/>
</dbReference>
<dbReference type="Pfam" id="PF00126">
    <property type="entry name" value="HTH_1"/>
    <property type="match status" value="1"/>
</dbReference>
<dbReference type="EMBL" id="JACHIW010000002">
    <property type="protein sequence ID" value="MBB5158773.1"/>
    <property type="molecule type" value="Genomic_DNA"/>
</dbReference>
<dbReference type="RefSeq" id="WP_184730745.1">
    <property type="nucleotide sequence ID" value="NZ_JACHIW010000002.1"/>
</dbReference>
<comment type="caution">
    <text evidence="6">The sequence shown here is derived from an EMBL/GenBank/DDBJ whole genome shotgun (WGS) entry which is preliminary data.</text>
</comment>
<feature type="domain" description="HTH lysR-type" evidence="5">
    <location>
        <begin position="1"/>
        <end position="58"/>
    </location>
</feature>
<reference evidence="6 7" key="1">
    <citation type="submission" date="2020-08" db="EMBL/GenBank/DDBJ databases">
        <title>Sequencing the genomes of 1000 actinobacteria strains.</title>
        <authorList>
            <person name="Klenk H.-P."/>
        </authorList>
    </citation>
    <scope>NUCLEOTIDE SEQUENCE [LARGE SCALE GENOMIC DNA]</scope>
    <source>
        <strain evidence="6 7">DSM 45584</strain>
    </source>
</reference>
<keyword evidence="2" id="KW-0805">Transcription regulation</keyword>
<keyword evidence="3 6" id="KW-0238">DNA-binding</keyword>
<dbReference type="SUPFAM" id="SSF46785">
    <property type="entry name" value="Winged helix' DNA-binding domain"/>
    <property type="match status" value="1"/>
</dbReference>
<evidence type="ECO:0000313" key="6">
    <source>
        <dbReference type="EMBL" id="MBB5158773.1"/>
    </source>
</evidence>
<dbReference type="AlphaFoldDB" id="A0A840QKC3"/>
<dbReference type="FunFam" id="1.10.10.10:FF:000001">
    <property type="entry name" value="LysR family transcriptional regulator"/>
    <property type="match status" value="1"/>
</dbReference>
<name>A0A840QKC3_9PSEU</name>
<dbReference type="PANTHER" id="PTHR30346:SF0">
    <property type="entry name" value="HCA OPERON TRANSCRIPTIONAL ACTIVATOR HCAR"/>
    <property type="match status" value="1"/>
</dbReference>
<organism evidence="6 7">
    <name type="scientific">Saccharopolyspora phatthalungensis</name>
    <dbReference type="NCBI Taxonomy" id="664693"/>
    <lineage>
        <taxon>Bacteria</taxon>
        <taxon>Bacillati</taxon>
        <taxon>Actinomycetota</taxon>
        <taxon>Actinomycetes</taxon>
        <taxon>Pseudonocardiales</taxon>
        <taxon>Pseudonocardiaceae</taxon>
        <taxon>Saccharopolyspora</taxon>
    </lineage>
</organism>
<dbReference type="InterPro" id="IPR000847">
    <property type="entry name" value="LysR_HTH_N"/>
</dbReference>
<dbReference type="Pfam" id="PF03466">
    <property type="entry name" value="LysR_substrate"/>
    <property type="match status" value="1"/>
</dbReference>
<keyword evidence="7" id="KW-1185">Reference proteome</keyword>
<sequence length="314" mass="34787">MNFEAVRAFVAVAEDGQFQIAADQLGISQQAVSKRIAALESFLGTKLFERVASGAVLTADGVRFLPRAKAVLVAVKHAVESVRRESRPLRVDVLSRRLASAEILREFHLGHQAISIEILTTSGVDATIRGLLDGDIDAGFCYLREPIDRTDPQLAQSFAYFEPVQIVVSDRHPLAGHAAVRPDELTPFTAWVPGIVTGTEWAGFYEEFARAFRIDIDSTGPNFGFESLLDTIADSPALLTFVGEKTRGSWPEHQRLTRIPLARPKPLYPWSLIWHAGNQHPGLGELVRHVRRSFAPVAVREEVWLPDLVAPTRR</sequence>
<dbReference type="PRINTS" id="PR00039">
    <property type="entry name" value="HTHLYSR"/>
</dbReference>
<dbReference type="Proteomes" id="UP000584374">
    <property type="component" value="Unassembled WGS sequence"/>
</dbReference>
<gene>
    <name evidence="6" type="ORF">BJ970_006372</name>
</gene>
<protein>
    <submittedName>
        <fullName evidence="6">DNA-binding transcriptional LysR family regulator</fullName>
    </submittedName>
</protein>
<dbReference type="PANTHER" id="PTHR30346">
    <property type="entry name" value="TRANSCRIPTIONAL DUAL REGULATOR HCAR-RELATED"/>
    <property type="match status" value="1"/>
</dbReference>
<dbReference type="InterPro" id="IPR036390">
    <property type="entry name" value="WH_DNA-bd_sf"/>
</dbReference>
<evidence type="ECO:0000256" key="1">
    <source>
        <dbReference type="ARBA" id="ARBA00009437"/>
    </source>
</evidence>